<dbReference type="InterPro" id="IPR019049">
    <property type="entry name" value="Nucleoporin_prot_Ndc1/Nup"/>
</dbReference>
<keyword evidence="4" id="KW-0813">Transport</keyword>
<reference evidence="14" key="1">
    <citation type="submission" date="2024-02" db="EMBL/GenBank/DDBJ databases">
        <authorList>
            <consortium name="ELIXIR-Norway"/>
            <consortium name="Elixir Norway"/>
        </authorList>
    </citation>
    <scope>NUCLEOTIDE SEQUENCE</scope>
</reference>
<evidence type="ECO:0008006" key="16">
    <source>
        <dbReference type="Google" id="ProtNLM"/>
    </source>
</evidence>
<comment type="subcellular location">
    <subcellularLocation>
        <location evidence="1">Nucleus membrane</location>
        <topology evidence="1">Multi-pass membrane protein</topology>
    </subcellularLocation>
    <subcellularLocation>
        <location evidence="2">Nucleus</location>
        <location evidence="2">Nuclear pore complex</location>
    </subcellularLocation>
</comment>
<feature type="transmembrane region" description="Helical" evidence="13">
    <location>
        <begin position="237"/>
        <end position="262"/>
    </location>
</feature>
<evidence type="ECO:0000256" key="6">
    <source>
        <dbReference type="ARBA" id="ARBA00022816"/>
    </source>
</evidence>
<keyword evidence="6" id="KW-0509">mRNA transport</keyword>
<evidence type="ECO:0000256" key="10">
    <source>
        <dbReference type="ARBA" id="ARBA00023132"/>
    </source>
</evidence>
<keyword evidence="10" id="KW-0906">Nuclear pore complex</keyword>
<dbReference type="PANTHER" id="PTHR13269">
    <property type="entry name" value="NUCLEOPORIN NDC1"/>
    <property type="match status" value="1"/>
</dbReference>
<keyword evidence="12" id="KW-0539">Nucleus</keyword>
<feature type="transmembrane region" description="Helical" evidence="13">
    <location>
        <begin position="152"/>
        <end position="171"/>
    </location>
</feature>
<evidence type="ECO:0000313" key="14">
    <source>
        <dbReference type="EMBL" id="CAK9234106.1"/>
    </source>
</evidence>
<comment type="similarity">
    <text evidence="3">Belongs to the NDC1 family.</text>
</comment>
<feature type="transmembrane region" description="Helical" evidence="13">
    <location>
        <begin position="123"/>
        <end position="146"/>
    </location>
</feature>
<evidence type="ECO:0000256" key="3">
    <source>
        <dbReference type="ARBA" id="ARBA00005760"/>
    </source>
</evidence>
<evidence type="ECO:0000256" key="7">
    <source>
        <dbReference type="ARBA" id="ARBA00022927"/>
    </source>
</evidence>
<feature type="transmembrane region" description="Helical" evidence="13">
    <location>
        <begin position="14"/>
        <end position="32"/>
    </location>
</feature>
<dbReference type="EMBL" id="OZ019900">
    <property type="protein sequence ID" value="CAK9234106.1"/>
    <property type="molecule type" value="Genomic_DNA"/>
</dbReference>
<evidence type="ECO:0000256" key="1">
    <source>
        <dbReference type="ARBA" id="ARBA00004232"/>
    </source>
</evidence>
<dbReference type="Pfam" id="PF09531">
    <property type="entry name" value="Ndc1_Nup"/>
    <property type="match status" value="1"/>
</dbReference>
<name>A0ABP0V1U9_9BRYO</name>
<protein>
    <recommendedName>
        <fullName evidence="16">Nucleoporin NDC1</fullName>
    </recommendedName>
</protein>
<evidence type="ECO:0000256" key="4">
    <source>
        <dbReference type="ARBA" id="ARBA00022448"/>
    </source>
</evidence>
<keyword evidence="7" id="KW-0653">Protein transport</keyword>
<evidence type="ECO:0000313" key="15">
    <source>
        <dbReference type="Proteomes" id="UP001497512"/>
    </source>
</evidence>
<evidence type="ECO:0000256" key="11">
    <source>
        <dbReference type="ARBA" id="ARBA00023136"/>
    </source>
</evidence>
<evidence type="ECO:0000256" key="8">
    <source>
        <dbReference type="ARBA" id="ARBA00022989"/>
    </source>
</evidence>
<keyword evidence="15" id="KW-1185">Reference proteome</keyword>
<evidence type="ECO:0000256" key="13">
    <source>
        <dbReference type="SAM" id="Phobius"/>
    </source>
</evidence>
<keyword evidence="8 13" id="KW-1133">Transmembrane helix</keyword>
<gene>
    <name evidence="14" type="ORF">CSSPTR1EN2_LOCUS22019</name>
</gene>
<accession>A0ABP0V1U9</accession>
<proteinExistence type="inferred from homology"/>
<feature type="transmembrane region" description="Helical" evidence="13">
    <location>
        <begin position="178"/>
        <end position="201"/>
    </location>
</feature>
<keyword evidence="5 13" id="KW-0812">Transmembrane</keyword>
<keyword evidence="11 13" id="KW-0472">Membrane</keyword>
<evidence type="ECO:0000256" key="5">
    <source>
        <dbReference type="ARBA" id="ARBA00022692"/>
    </source>
</evidence>
<keyword evidence="9" id="KW-0811">Translocation</keyword>
<feature type="transmembrane region" description="Helical" evidence="13">
    <location>
        <begin position="44"/>
        <end position="63"/>
    </location>
</feature>
<evidence type="ECO:0000256" key="12">
    <source>
        <dbReference type="ARBA" id="ARBA00023242"/>
    </source>
</evidence>
<dbReference type="Proteomes" id="UP001497512">
    <property type="component" value="Chromosome 8"/>
</dbReference>
<dbReference type="PANTHER" id="PTHR13269:SF6">
    <property type="entry name" value="NUCLEOPORIN NDC1"/>
    <property type="match status" value="1"/>
</dbReference>
<feature type="transmembrane region" description="Helical" evidence="13">
    <location>
        <begin position="427"/>
        <end position="444"/>
    </location>
</feature>
<evidence type="ECO:0000256" key="2">
    <source>
        <dbReference type="ARBA" id="ARBA00004567"/>
    </source>
</evidence>
<organism evidence="14 15">
    <name type="scientific">Sphagnum troendelagicum</name>
    <dbReference type="NCBI Taxonomy" id="128251"/>
    <lineage>
        <taxon>Eukaryota</taxon>
        <taxon>Viridiplantae</taxon>
        <taxon>Streptophyta</taxon>
        <taxon>Embryophyta</taxon>
        <taxon>Bryophyta</taxon>
        <taxon>Sphagnophytina</taxon>
        <taxon>Sphagnopsida</taxon>
        <taxon>Sphagnales</taxon>
        <taxon>Sphagnaceae</taxon>
        <taxon>Sphagnum</taxon>
    </lineage>
</organism>
<evidence type="ECO:0000256" key="9">
    <source>
        <dbReference type="ARBA" id="ARBA00023010"/>
    </source>
</evidence>
<sequence length="558" mass="62078">MAGMVGHEVEARRWLRCAVWQALMSSFVWLLWESLFSKGTSSSYFGLVPSLWTCLRFLIFQAAQHLFLLGEILVTSPQEKPVVSPKDLVSRILKLTWKAVIGSPLDGDASRELYFKINATRDYILFTFLCGLSGFMSLFSLTSATLPMKTLGGWYGMGLRGAVLGVLYALLHSYQKNSVLSFPIIQRGLFFSFKMGIWQISAKSVKLALAAAPVAELFVCVCSYSKNSILMVHMRQMLWLQFVFVAGAFFTTLCWELCNHLIQVIHTRRHSFAPPLGSSAAESQPSETLLMVLEESTSGSLSQHLAYLDLCNVAESNVDSWRRAAFFEETGETYKRVIGACLRPLDNLSSRLAKGLEIFESDRSGDFLRQQLQVPGVDNKGFQSGIVKDVFRDFQLCTLCARTAVSLMACSRLEDRYGVAQLSGSNILVLSSLLSCLLAVEVYLGRRSSVKGIGIVGPNSIKWTVPSRGTSTEVTHWKGFPFGKGSAMHRKAYALADVLRTAIYQIVSVFGEEMVVGNSMSGKGFAIAERDWLSQKNPLYGTQEMHLQKLSMFLEYRA</sequence>